<evidence type="ECO:0000259" key="2">
    <source>
        <dbReference type="Pfam" id="PF17185"/>
    </source>
</evidence>
<feature type="chain" id="PRO_5011758510" evidence="1">
    <location>
        <begin position="21"/>
        <end position="123"/>
    </location>
</feature>
<keyword evidence="1" id="KW-0732">Signal</keyword>
<evidence type="ECO:0000313" key="4">
    <source>
        <dbReference type="Proteomes" id="UP000199705"/>
    </source>
</evidence>
<dbReference type="Pfam" id="PF17185">
    <property type="entry name" value="NlpE_C"/>
    <property type="match status" value="1"/>
</dbReference>
<accession>A0A1G7XGL2</accession>
<dbReference type="AlphaFoldDB" id="A0A1G7XGL2"/>
<sequence length="123" mass="13810">MGMRYIKVFVLLLVVITVYACNNDAHKKDGVTLYKGLYSAGPEIKSFKDCDSGQEFWAVDSSAQLELQYSQLNFEKPYEPVYVEVEGIKSKSGDVGRGSEYDSTLVVKRVVKITKEIPQDVCN</sequence>
<proteinExistence type="predicted"/>
<feature type="domain" description="NlpE C-terminal OB" evidence="2">
    <location>
        <begin position="33"/>
        <end position="115"/>
    </location>
</feature>
<dbReference type="Proteomes" id="UP000199705">
    <property type="component" value="Unassembled WGS sequence"/>
</dbReference>
<organism evidence="3 4">
    <name type="scientific">Mucilaginibacter gossypii</name>
    <dbReference type="NCBI Taxonomy" id="551996"/>
    <lineage>
        <taxon>Bacteria</taxon>
        <taxon>Pseudomonadati</taxon>
        <taxon>Bacteroidota</taxon>
        <taxon>Sphingobacteriia</taxon>
        <taxon>Sphingobacteriales</taxon>
        <taxon>Sphingobacteriaceae</taxon>
        <taxon>Mucilaginibacter</taxon>
    </lineage>
</organism>
<evidence type="ECO:0000313" key="3">
    <source>
        <dbReference type="EMBL" id="SDG83254.1"/>
    </source>
</evidence>
<dbReference type="STRING" id="551996.SAMN05192573_10552"/>
<protein>
    <submittedName>
        <fullName evidence="3">NlpE-like protein with OB domain</fullName>
    </submittedName>
</protein>
<evidence type="ECO:0000256" key="1">
    <source>
        <dbReference type="SAM" id="SignalP"/>
    </source>
</evidence>
<gene>
    <name evidence="3" type="ORF">SAMN05192573_10552</name>
</gene>
<reference evidence="4" key="1">
    <citation type="submission" date="2016-10" db="EMBL/GenBank/DDBJ databases">
        <authorList>
            <person name="Varghese N."/>
            <person name="Submissions S."/>
        </authorList>
    </citation>
    <scope>NUCLEOTIDE SEQUENCE [LARGE SCALE GENOMIC DNA]</scope>
    <source>
        <strain evidence="4">Gh-67</strain>
    </source>
</reference>
<dbReference type="EMBL" id="FNCG01000005">
    <property type="protein sequence ID" value="SDG83254.1"/>
    <property type="molecule type" value="Genomic_DNA"/>
</dbReference>
<dbReference type="Gene3D" id="2.40.50.540">
    <property type="match status" value="1"/>
</dbReference>
<name>A0A1G7XGL2_9SPHI</name>
<dbReference type="PROSITE" id="PS51257">
    <property type="entry name" value="PROKAR_LIPOPROTEIN"/>
    <property type="match status" value="1"/>
</dbReference>
<keyword evidence="4" id="KW-1185">Reference proteome</keyword>
<dbReference type="InterPro" id="IPR033450">
    <property type="entry name" value="NlpE_C"/>
</dbReference>
<dbReference type="InterPro" id="IPR038139">
    <property type="entry name" value="NlpE_C_sf"/>
</dbReference>
<feature type="signal peptide" evidence="1">
    <location>
        <begin position="1"/>
        <end position="20"/>
    </location>
</feature>